<dbReference type="InterPro" id="IPR040693">
    <property type="entry name" value="UGGT_TRXL_1"/>
</dbReference>
<dbReference type="InterPro" id="IPR040694">
    <property type="entry name" value="UGGT_TRXL_2"/>
</dbReference>
<evidence type="ECO:0000256" key="5">
    <source>
        <dbReference type="ARBA" id="ARBA00023180"/>
    </source>
</evidence>
<dbReference type="EMBL" id="HACM01006156">
    <property type="protein sequence ID" value="CRZ06598.1"/>
    <property type="molecule type" value="Transcribed_RNA"/>
</dbReference>
<accession>A0A0H5QX78</accession>
<dbReference type="UniPathway" id="UPA00378"/>
<dbReference type="PANTHER" id="PTHR11226">
    <property type="entry name" value="UDP-GLUCOSE GLYCOPROTEIN:GLUCOSYLTRANSFERASE"/>
    <property type="match status" value="1"/>
</dbReference>
<dbReference type="InterPro" id="IPR009448">
    <property type="entry name" value="UDP-g_GGtrans"/>
</dbReference>
<dbReference type="Pfam" id="PF06427">
    <property type="entry name" value="UDP-g_GGTase"/>
    <property type="match status" value="1"/>
</dbReference>
<dbReference type="GO" id="GO:0036503">
    <property type="term" value="P:ERAD pathway"/>
    <property type="evidence" value="ECO:0007669"/>
    <property type="project" value="TreeGrafter"/>
</dbReference>
<proteinExistence type="predicted"/>
<evidence type="ECO:0000259" key="10">
    <source>
        <dbReference type="Pfam" id="PF18402"/>
    </source>
</evidence>
<comment type="subcellular location">
    <subcellularLocation>
        <location evidence="2">Endoplasmic reticulum lumen</location>
    </subcellularLocation>
</comment>
<feature type="domain" description="Glucosyltransferase 24 catalytic" evidence="11">
    <location>
        <begin position="1210"/>
        <end position="1477"/>
    </location>
</feature>
<evidence type="ECO:0000313" key="12">
    <source>
        <dbReference type="EMBL" id="CRZ06598.1"/>
    </source>
</evidence>
<evidence type="ECO:0000256" key="1">
    <source>
        <dbReference type="ARBA" id="ARBA00001913"/>
    </source>
</evidence>
<dbReference type="InterPro" id="IPR040692">
    <property type="entry name" value="UGGT_TRXL_3"/>
</dbReference>
<organism evidence="12">
    <name type="scientific">Spongospora subterranea</name>
    <dbReference type="NCBI Taxonomy" id="70186"/>
    <lineage>
        <taxon>Eukaryota</taxon>
        <taxon>Sar</taxon>
        <taxon>Rhizaria</taxon>
        <taxon>Endomyxa</taxon>
        <taxon>Phytomyxea</taxon>
        <taxon>Plasmodiophorida</taxon>
        <taxon>Plasmodiophoridae</taxon>
        <taxon>Spongospora</taxon>
    </lineage>
</organism>
<dbReference type="CDD" id="cd06432">
    <property type="entry name" value="GT8_HUGT1_C_like"/>
    <property type="match status" value="1"/>
</dbReference>
<protein>
    <recommendedName>
        <fullName evidence="13">UDP-glucose:glycoprotein glucosyltransferase</fullName>
    </recommendedName>
</protein>
<evidence type="ECO:0000259" key="8">
    <source>
        <dbReference type="Pfam" id="PF18400"/>
    </source>
</evidence>
<dbReference type="Pfam" id="PF18404">
    <property type="entry name" value="Glyco_transf_24"/>
    <property type="match status" value="1"/>
</dbReference>
<evidence type="ECO:0000256" key="2">
    <source>
        <dbReference type="ARBA" id="ARBA00004319"/>
    </source>
</evidence>
<feature type="chain" id="PRO_5005223681" description="UDP-glucose:glycoprotein glucosyltransferase" evidence="7">
    <location>
        <begin position="21"/>
        <end position="1494"/>
    </location>
</feature>
<keyword evidence="4" id="KW-0256">Endoplasmic reticulum</keyword>
<evidence type="ECO:0008006" key="13">
    <source>
        <dbReference type="Google" id="ProtNLM"/>
    </source>
</evidence>
<dbReference type="Pfam" id="PF18402">
    <property type="entry name" value="Thioredoxin_14"/>
    <property type="match status" value="1"/>
</dbReference>
<name>A0A0H5QX78_9EUKA</name>
<dbReference type="SUPFAM" id="SSF53448">
    <property type="entry name" value="Nucleotide-diphospho-sugar transferases"/>
    <property type="match status" value="1"/>
</dbReference>
<comment type="cofactor">
    <cofactor evidence="1">
        <name>Ca(2+)</name>
        <dbReference type="ChEBI" id="CHEBI:29108"/>
    </cofactor>
</comment>
<dbReference type="GO" id="GO:0005788">
    <property type="term" value="C:endoplasmic reticulum lumen"/>
    <property type="evidence" value="ECO:0007669"/>
    <property type="project" value="UniProtKB-SubCell"/>
</dbReference>
<feature type="region of interest" description="Disordered" evidence="6">
    <location>
        <begin position="401"/>
        <end position="422"/>
    </location>
</feature>
<dbReference type="GO" id="GO:0003980">
    <property type="term" value="F:UDP-glucose:glycoprotein glucosyltransferase activity"/>
    <property type="evidence" value="ECO:0007669"/>
    <property type="project" value="InterPro"/>
</dbReference>
<reference evidence="12" key="1">
    <citation type="submission" date="2015-04" db="EMBL/GenBank/DDBJ databases">
        <title>The genome sequence of the plant pathogenic Rhizarian Plasmodiophora brassicae reveals insights in its biotrophic life cycle and the origin of chitin synthesis.</title>
        <authorList>
            <person name="Schwelm A."/>
            <person name="Fogelqvist J."/>
            <person name="Knaust A."/>
            <person name="Julke S."/>
            <person name="Lilja T."/>
            <person name="Dhandapani V."/>
            <person name="Bonilla-Rosso G."/>
            <person name="Karlsson M."/>
            <person name="Shevchenko A."/>
            <person name="Choi S.R."/>
            <person name="Kim H.G."/>
            <person name="Park J.Y."/>
            <person name="Lim Y.P."/>
            <person name="Ludwig-Muller J."/>
            <person name="Dixelius C."/>
        </authorList>
    </citation>
    <scope>NUCLEOTIDE SEQUENCE</scope>
    <source>
        <tissue evidence="12">Potato root galls</tissue>
    </source>
</reference>
<evidence type="ECO:0000256" key="6">
    <source>
        <dbReference type="SAM" id="MobiDB-lite"/>
    </source>
</evidence>
<dbReference type="PANTHER" id="PTHR11226:SF0">
    <property type="entry name" value="UDP-GLUCOSE:GLYCOPROTEIN GLUCOSYLTRANSFERASE"/>
    <property type="match status" value="1"/>
</dbReference>
<feature type="domain" description="UGGT thioredoxin-like" evidence="9">
    <location>
        <begin position="281"/>
        <end position="402"/>
    </location>
</feature>
<feature type="signal peptide" evidence="7">
    <location>
        <begin position="1"/>
        <end position="20"/>
    </location>
</feature>
<feature type="domain" description="UGGT thioredoxin-like" evidence="10">
    <location>
        <begin position="420"/>
        <end position="688"/>
    </location>
</feature>
<sequence length="1494" mass="166559">MRLPLIAWHIAIASISIASSAPLSSTLSVQLQSQFGSGSISHQSVEHFGSISPSLFWSSVSWISAISPENDRDAYTRIMASCIDMYSSLEICSTLHMSLVLNAYSPRLESNYRLLLESVEKSDGFSLSACQGDPVVIYGNGQASCGFNQSLLRSKCDVDIFEFDHVHPNRTTGPAIIVYADLSNSNFTYVHQQIIEHNGPLRYILRLSNFDHQEAASFPMNGFGVELAFKNMEYNVLDDRNQDKQDAAVNGIFFGQLKQRFPASSAELSKVVAKLQEGLQDDLRIWDIAKFGLQASQRVVSSRDSLTALSKLACDFPKHASSLKSVKVSQAVSSGIAAVHEAGISPGQTSLFINNVEIDLTEFDMFALQEWAVKESGHIAKLTSIGLSSENVDFLLQANSTSDSSHASYPPSGPTSPRLDTRSESITWMNDLESDSRYDGWGRSVSQLEYGYPGQLRMIALNLYSCVAVIDPTTFAGLTIVEHLKQFVKANAPLRVGVIFNVQTGESLDRVPVKELKDILDGISTFSGKPLPADNRGHPQGELIAKLFKYLNGESKKKSFAFLSALQEKLRNTPGDRASINVIRSGFLKVAGTAAAEIYENIASGNETEYGSFVTDCSDYVQERNIKNGDFLFINGVEIKEAVQYIHSGQMFNQLLLRGMLPWQRVAMIAVQMQQLTDATNLEEYIFGGDDVVSCFDSVIQKPKDEWKFTSDLDVDVLLSPPSDPYYLVSEQPGSANLTMWLYGDLDSKDTAALAFNAIRHLASPKGHGKRLALFLTGPGKQNFSVNSVVGGILALHEQHPGSIAAAITTVLASRLVSKSMADFQNQILNYSSENELVKQALEHSFTPQIMPGIAAPSLIVNGRIIPISDRISPSSFDLLIPIPHLPTLPSDVDADTLMKVAGCLGARFRDSPSFKPSNFARFSNLETVLHYPSGSHFKVVAVVSPLSEACQRIISVLVAFRDHLHWDVTLVLNPSLVISAVPIKRYYRYVFQADLKFDDDGRVDQSNVHAHFSLPSTLPVATLSMETSEPWLVESVHTDIDLDNIQIGDDVSAISVAFALRHLLVFGSCLELSPNPSPPAGLKVFLGTPLRPHQQDTIVMENLGYFQLKASPNVWQMSLSPGQAAAIFRFPMQNLLPSPAKDIVYHPERLLIPVRSFSRYHLRIYVSRQPGMEMVDLLELTNPETSSVPSFWGKISESVFGGESDSKTIHIFSIASGHLYERFLRIMMASVVKRMRTTKYKIKFWFVGQFLSPQFKTSIQEFADRYGCTVELVVYKWPNWLRRQREKQRTIWGYKILFLDVLFPINLDRVIFIDADQIVRGDISELWNLDLKGNPYAYTPFCDSNTLTEGFRFWKGGFWHDHLRGKPYHISALYVVDLRQFRKLRAGDTLRAIYDNLSADPNSLANLDQDLPNYAQHHVGIYSLPQEWLWCETWCSMESLGKAKTIDLCNNPMTKESKLSRARRLLPEWTPLDHEANPDSSIGKEEESDKVEL</sequence>
<evidence type="ECO:0000256" key="3">
    <source>
        <dbReference type="ARBA" id="ARBA00022729"/>
    </source>
</evidence>
<feature type="region of interest" description="Disordered" evidence="6">
    <location>
        <begin position="1470"/>
        <end position="1494"/>
    </location>
</feature>
<dbReference type="Pfam" id="PF18401">
    <property type="entry name" value="Thioredoxin_13"/>
    <property type="match status" value="1"/>
</dbReference>
<keyword evidence="3 7" id="KW-0732">Signal</keyword>
<feature type="domain" description="UGGT thioredoxin-like" evidence="8">
    <location>
        <begin position="44"/>
        <end position="206"/>
    </location>
</feature>
<evidence type="ECO:0000256" key="4">
    <source>
        <dbReference type="ARBA" id="ARBA00022824"/>
    </source>
</evidence>
<evidence type="ECO:0000256" key="7">
    <source>
        <dbReference type="SAM" id="SignalP"/>
    </source>
</evidence>
<dbReference type="GO" id="GO:0051082">
    <property type="term" value="F:unfolded protein binding"/>
    <property type="evidence" value="ECO:0007669"/>
    <property type="project" value="TreeGrafter"/>
</dbReference>
<dbReference type="InterPro" id="IPR040497">
    <property type="entry name" value="Glyco_transf_24"/>
</dbReference>
<keyword evidence="5" id="KW-0325">Glycoprotein</keyword>
<feature type="compositionally biased region" description="Basic and acidic residues" evidence="6">
    <location>
        <begin position="1472"/>
        <end position="1494"/>
    </location>
</feature>
<dbReference type="Gene3D" id="3.90.550.10">
    <property type="entry name" value="Spore Coat Polysaccharide Biosynthesis Protein SpsA, Chain A"/>
    <property type="match status" value="1"/>
</dbReference>
<evidence type="ECO:0000259" key="9">
    <source>
        <dbReference type="Pfam" id="PF18401"/>
    </source>
</evidence>
<evidence type="ECO:0000259" key="11">
    <source>
        <dbReference type="Pfam" id="PF18404"/>
    </source>
</evidence>
<dbReference type="Pfam" id="PF18400">
    <property type="entry name" value="Thioredoxin_12"/>
    <property type="match status" value="1"/>
</dbReference>
<dbReference type="InterPro" id="IPR029044">
    <property type="entry name" value="Nucleotide-diphossugar_trans"/>
</dbReference>
<dbReference type="GO" id="GO:0018279">
    <property type="term" value="P:protein N-linked glycosylation via asparagine"/>
    <property type="evidence" value="ECO:0007669"/>
    <property type="project" value="TreeGrafter"/>
</dbReference>